<dbReference type="InterPro" id="IPR011006">
    <property type="entry name" value="CheY-like_superfamily"/>
</dbReference>
<dbReference type="Gene3D" id="3.40.50.2300">
    <property type="match status" value="1"/>
</dbReference>
<comment type="caution">
    <text evidence="6">The sequence shown here is derived from an EMBL/GenBank/DDBJ whole genome shotgun (WGS) entry which is preliminary data.</text>
</comment>
<dbReference type="InterPro" id="IPR007492">
    <property type="entry name" value="LytTR_DNA-bd_dom"/>
</dbReference>
<protein>
    <recommendedName>
        <fullName evidence="1">Stage 0 sporulation protein A homolog</fullName>
    </recommendedName>
</protein>
<dbReference type="PANTHER" id="PTHR37299:SF1">
    <property type="entry name" value="STAGE 0 SPORULATION PROTEIN A HOMOLOG"/>
    <property type="match status" value="1"/>
</dbReference>
<evidence type="ECO:0000259" key="5">
    <source>
        <dbReference type="PROSITE" id="PS50930"/>
    </source>
</evidence>
<feature type="modified residue" description="4-aspartylphosphate" evidence="3">
    <location>
        <position position="59"/>
    </location>
</feature>
<dbReference type="EMBL" id="SGJB01000012">
    <property type="protein sequence ID" value="TQQ84277.1"/>
    <property type="molecule type" value="Genomic_DNA"/>
</dbReference>
<dbReference type="GO" id="GO:0000156">
    <property type="term" value="F:phosphorelay response regulator activity"/>
    <property type="evidence" value="ECO:0007669"/>
    <property type="project" value="InterPro"/>
</dbReference>
<proteinExistence type="predicted"/>
<dbReference type="Pfam" id="PF04397">
    <property type="entry name" value="LytTR"/>
    <property type="match status" value="1"/>
</dbReference>
<name>A0A544QUD3_9FIRM</name>
<evidence type="ECO:0000259" key="4">
    <source>
        <dbReference type="PROSITE" id="PS50110"/>
    </source>
</evidence>
<organism evidence="6 7">
    <name type="scientific">Peptacetobacter hominis</name>
    <dbReference type="NCBI Taxonomy" id="2743610"/>
    <lineage>
        <taxon>Bacteria</taxon>
        <taxon>Bacillati</taxon>
        <taxon>Bacillota</taxon>
        <taxon>Clostridia</taxon>
        <taxon>Peptostreptococcales</taxon>
        <taxon>Peptostreptococcaceae</taxon>
        <taxon>Peptacetobacter</taxon>
    </lineage>
</organism>
<dbReference type="Gene3D" id="2.40.50.1020">
    <property type="entry name" value="LytTr DNA-binding domain"/>
    <property type="match status" value="1"/>
</dbReference>
<feature type="domain" description="Response regulatory" evidence="4">
    <location>
        <begin position="3"/>
        <end position="122"/>
    </location>
</feature>
<comment type="function">
    <text evidence="2">May play the central regulatory role in sporulation. It may be an element of the effector pathway responsible for the activation of sporulation genes in response to nutritional stress. Spo0A may act in concert with spo0H (a sigma factor) to control the expression of some genes that are critical to the sporulation process.</text>
</comment>
<evidence type="ECO:0000256" key="2">
    <source>
        <dbReference type="ARBA" id="ARBA00024867"/>
    </source>
</evidence>
<evidence type="ECO:0000313" key="7">
    <source>
        <dbReference type="Proteomes" id="UP000317863"/>
    </source>
</evidence>
<dbReference type="OrthoDB" id="1756867at2"/>
<evidence type="ECO:0000256" key="3">
    <source>
        <dbReference type="PROSITE-ProRule" id="PRU00169"/>
    </source>
</evidence>
<dbReference type="InterPro" id="IPR001789">
    <property type="entry name" value="Sig_transdc_resp-reg_receiver"/>
</dbReference>
<evidence type="ECO:0000256" key="1">
    <source>
        <dbReference type="ARBA" id="ARBA00018672"/>
    </source>
</evidence>
<dbReference type="SMART" id="SM00448">
    <property type="entry name" value="REC"/>
    <property type="match status" value="1"/>
</dbReference>
<evidence type="ECO:0000313" key="6">
    <source>
        <dbReference type="EMBL" id="TQQ84277.1"/>
    </source>
</evidence>
<dbReference type="Pfam" id="PF00072">
    <property type="entry name" value="Response_reg"/>
    <property type="match status" value="1"/>
</dbReference>
<sequence length="238" mass="28206">MFRVVICEDEDIHRKILSDYVIKIFKEINAEIELMEFESGDEILSSDIEFKSVDIFLLDIQMDGIDGMELAKNIRSKSDSSEIIFITSLINYIQDGYIVRAYRYLLKPLEYEELKKHLFSCISDIRSRRENYIIIENKGIIHKVLIKDIMYIDVIKKDLSIYTQENIYHSKNSLDRMEKELEKYNFYRCHKSYLVNLEYIDTIKGNTVFIGDYQIPVSKYRISNLKKKITIMLGDVIC</sequence>
<dbReference type="SMART" id="SM00850">
    <property type="entry name" value="LytTR"/>
    <property type="match status" value="1"/>
</dbReference>
<accession>A0A544QUD3</accession>
<gene>
    <name evidence="6" type="ORF">EXD82_07280</name>
</gene>
<dbReference type="Proteomes" id="UP000317863">
    <property type="component" value="Unassembled WGS sequence"/>
</dbReference>
<dbReference type="PANTHER" id="PTHR37299">
    <property type="entry name" value="TRANSCRIPTIONAL REGULATOR-RELATED"/>
    <property type="match status" value="1"/>
</dbReference>
<dbReference type="PROSITE" id="PS50930">
    <property type="entry name" value="HTH_LYTTR"/>
    <property type="match status" value="1"/>
</dbReference>
<dbReference type="AlphaFoldDB" id="A0A544QUD3"/>
<dbReference type="RefSeq" id="WP_142536257.1">
    <property type="nucleotide sequence ID" value="NZ_SGJB01000012.1"/>
</dbReference>
<keyword evidence="3" id="KW-0597">Phosphoprotein</keyword>
<feature type="domain" description="HTH LytTR-type" evidence="5">
    <location>
        <begin position="133"/>
        <end position="231"/>
    </location>
</feature>
<dbReference type="InterPro" id="IPR046947">
    <property type="entry name" value="LytR-like"/>
</dbReference>
<keyword evidence="7" id="KW-1185">Reference proteome</keyword>
<dbReference type="GO" id="GO:0003677">
    <property type="term" value="F:DNA binding"/>
    <property type="evidence" value="ECO:0007669"/>
    <property type="project" value="InterPro"/>
</dbReference>
<dbReference type="PROSITE" id="PS50110">
    <property type="entry name" value="RESPONSE_REGULATORY"/>
    <property type="match status" value="1"/>
</dbReference>
<dbReference type="SUPFAM" id="SSF52172">
    <property type="entry name" value="CheY-like"/>
    <property type="match status" value="1"/>
</dbReference>
<reference evidence="6 7" key="1">
    <citation type="submission" date="2019-02" db="EMBL/GenBank/DDBJ databases">
        <title>Peptostreptococcaceae bacterium ZHW00191 nov., a new bacterium isolated from the human gut.</title>
        <authorList>
            <person name="Zhou H.-W."/>
            <person name="Chen X.-J."/>
        </authorList>
    </citation>
    <scope>NUCLEOTIDE SEQUENCE [LARGE SCALE GENOMIC DNA]</scope>
    <source>
        <strain evidence="6 7">ZHW00191</strain>
    </source>
</reference>